<accession>A0A5E6PYI7</accession>
<name>A0A5E6PYI7_PSEFL</name>
<evidence type="ECO:0000313" key="2">
    <source>
        <dbReference type="Proteomes" id="UP000327167"/>
    </source>
</evidence>
<dbReference type="EMBL" id="CABVHJ010000002">
    <property type="protein sequence ID" value="VVM48333.1"/>
    <property type="molecule type" value="Genomic_DNA"/>
</dbReference>
<gene>
    <name evidence="1" type="ORF">PS655_00641</name>
</gene>
<reference evidence="1 2" key="1">
    <citation type="submission" date="2019-09" db="EMBL/GenBank/DDBJ databases">
        <authorList>
            <person name="Chandra G."/>
            <person name="Truman W A."/>
        </authorList>
    </citation>
    <scope>NUCLEOTIDE SEQUENCE [LARGE SCALE GENOMIC DNA]</scope>
    <source>
        <strain evidence="1">PS655</strain>
    </source>
</reference>
<dbReference type="AlphaFoldDB" id="A0A5E6PYI7"/>
<sequence length="134" mass="14969">MNKYRITAVVFLTTHMFCTHASSREVEWSGNESIARTLESSQEIAQRLVEFNKSLHKKGYPGQITVCSDIYDLPAGIANGNHSYGAVCSYEASGANKQVFVCNDVMVGHFLLLDAFEDSDQWKLKTIYENCYGG</sequence>
<dbReference type="RefSeq" id="WP_150649297.1">
    <property type="nucleotide sequence ID" value="NZ_CABVHJ010000002.1"/>
</dbReference>
<protein>
    <submittedName>
        <fullName evidence="1">Uncharacterized protein</fullName>
    </submittedName>
</protein>
<dbReference type="Proteomes" id="UP000327167">
    <property type="component" value="Unassembled WGS sequence"/>
</dbReference>
<proteinExistence type="predicted"/>
<organism evidence="1 2">
    <name type="scientific">Pseudomonas fluorescens</name>
    <dbReference type="NCBI Taxonomy" id="294"/>
    <lineage>
        <taxon>Bacteria</taxon>
        <taxon>Pseudomonadati</taxon>
        <taxon>Pseudomonadota</taxon>
        <taxon>Gammaproteobacteria</taxon>
        <taxon>Pseudomonadales</taxon>
        <taxon>Pseudomonadaceae</taxon>
        <taxon>Pseudomonas</taxon>
    </lineage>
</organism>
<evidence type="ECO:0000313" key="1">
    <source>
        <dbReference type="EMBL" id="VVM48333.1"/>
    </source>
</evidence>